<name>I1R050_ORYGL</name>
<dbReference type="Proteomes" id="UP000007306">
    <property type="component" value="Chromosome 11"/>
</dbReference>
<evidence type="ECO:0000313" key="3">
    <source>
        <dbReference type="Proteomes" id="UP000007306"/>
    </source>
</evidence>
<dbReference type="EnsemblPlants" id="ORGLA11G0114200.1">
    <property type="protein sequence ID" value="ORGLA11G0114200.1"/>
    <property type="gene ID" value="ORGLA11G0114200"/>
</dbReference>
<dbReference type="GO" id="GO:0015074">
    <property type="term" value="P:DNA integration"/>
    <property type="evidence" value="ECO:0007669"/>
    <property type="project" value="InterPro"/>
</dbReference>
<dbReference type="GO" id="GO:0003676">
    <property type="term" value="F:nucleic acid binding"/>
    <property type="evidence" value="ECO:0007669"/>
    <property type="project" value="InterPro"/>
</dbReference>
<dbReference type="OMA" id="CHACPSH"/>
<keyword evidence="3" id="KW-1185">Reference proteome</keyword>
<dbReference type="PROSITE" id="PS50994">
    <property type="entry name" value="INTEGRASE"/>
    <property type="match status" value="1"/>
</dbReference>
<dbReference type="PANTHER" id="PTHR47266">
    <property type="entry name" value="ENDONUCLEASE-RELATED"/>
    <property type="match status" value="1"/>
</dbReference>
<reference evidence="2 3" key="2">
    <citation type="submission" date="2018-04" db="EMBL/GenBank/DDBJ databases">
        <title>OglaRS2 (Oryza glaberrima Reference Sequence Version 2).</title>
        <authorList>
            <person name="Zhang J."/>
            <person name="Kudrna D."/>
            <person name="Lee S."/>
            <person name="Talag J."/>
            <person name="Rajasekar S."/>
            <person name="Wing R.A."/>
        </authorList>
    </citation>
    <scope>NUCLEOTIDE SEQUENCE [LARGE SCALE GENOMIC DNA]</scope>
    <source>
        <strain evidence="2 3">cv. IRGC 96717</strain>
    </source>
</reference>
<dbReference type="HOGENOM" id="CLU_186505_0_0_1"/>
<dbReference type="InterPro" id="IPR012337">
    <property type="entry name" value="RNaseH-like_sf"/>
</dbReference>
<sequence length="86" mass="9965">MSSSYHPQTDGQTERLNQCVEAYLRCTVHACPSKWSQWIPQAQYWYNTTFHTALGKTPYEILFARKPTHFGEVDLGQSTVPDVQTW</sequence>
<evidence type="ECO:0000313" key="2">
    <source>
        <dbReference type="EnsemblPlants" id="ORGLA11G0114200.1"/>
    </source>
</evidence>
<dbReference type="STRING" id="4538.I1R050"/>
<organism evidence="2 3">
    <name type="scientific">Oryza glaberrima</name>
    <name type="common">African rice</name>
    <dbReference type="NCBI Taxonomy" id="4538"/>
    <lineage>
        <taxon>Eukaryota</taxon>
        <taxon>Viridiplantae</taxon>
        <taxon>Streptophyta</taxon>
        <taxon>Embryophyta</taxon>
        <taxon>Tracheophyta</taxon>
        <taxon>Spermatophyta</taxon>
        <taxon>Magnoliopsida</taxon>
        <taxon>Liliopsida</taxon>
        <taxon>Poales</taxon>
        <taxon>Poaceae</taxon>
        <taxon>BOP clade</taxon>
        <taxon>Oryzoideae</taxon>
        <taxon>Oryzeae</taxon>
        <taxon>Oryzinae</taxon>
        <taxon>Oryza</taxon>
    </lineage>
</organism>
<dbReference type="eggNOG" id="KOG0017">
    <property type="taxonomic scope" value="Eukaryota"/>
</dbReference>
<dbReference type="InterPro" id="IPR052160">
    <property type="entry name" value="Gypsy_RT_Integrase-like"/>
</dbReference>
<accession>I1R050</accession>
<feature type="domain" description="Integrase catalytic" evidence="1">
    <location>
        <begin position="1"/>
        <end position="66"/>
    </location>
</feature>
<dbReference type="AlphaFoldDB" id="I1R050"/>
<dbReference type="Gramene" id="ORGLA11G0114200.1">
    <property type="protein sequence ID" value="ORGLA11G0114200.1"/>
    <property type="gene ID" value="ORGLA11G0114200"/>
</dbReference>
<evidence type="ECO:0000259" key="1">
    <source>
        <dbReference type="PROSITE" id="PS50994"/>
    </source>
</evidence>
<reference evidence="2" key="1">
    <citation type="submission" date="2015-06" db="UniProtKB">
        <authorList>
            <consortium name="EnsemblPlants"/>
        </authorList>
    </citation>
    <scope>IDENTIFICATION</scope>
</reference>
<dbReference type="InterPro" id="IPR036397">
    <property type="entry name" value="RNaseH_sf"/>
</dbReference>
<dbReference type="InterPro" id="IPR001584">
    <property type="entry name" value="Integrase_cat-core"/>
</dbReference>
<proteinExistence type="predicted"/>
<dbReference type="Gene3D" id="3.30.420.10">
    <property type="entry name" value="Ribonuclease H-like superfamily/Ribonuclease H"/>
    <property type="match status" value="1"/>
</dbReference>
<dbReference type="SUPFAM" id="SSF53098">
    <property type="entry name" value="Ribonuclease H-like"/>
    <property type="match status" value="1"/>
</dbReference>
<protein>
    <recommendedName>
        <fullName evidence="1">Integrase catalytic domain-containing protein</fullName>
    </recommendedName>
</protein>